<evidence type="ECO:0000313" key="1">
    <source>
        <dbReference type="EMBL" id="GGK72197.1"/>
    </source>
</evidence>
<dbReference type="Proteomes" id="UP000656042">
    <property type="component" value="Unassembled WGS sequence"/>
</dbReference>
<sequence>MISASATPNPTGLLRAADLPLDELLALRREGDTVLDHCLRRVVQDATCGSRDRAAAFNAAPLRRP</sequence>
<dbReference type="EMBL" id="BMMX01000001">
    <property type="protein sequence ID" value="GGK72197.1"/>
    <property type="molecule type" value="Genomic_DNA"/>
</dbReference>
<gene>
    <name evidence="1" type="ORF">GCM10012284_02530</name>
</gene>
<reference evidence="1" key="2">
    <citation type="submission" date="2020-09" db="EMBL/GenBank/DDBJ databases">
        <authorList>
            <person name="Sun Q."/>
            <person name="Zhou Y."/>
        </authorList>
    </citation>
    <scope>NUCLEOTIDE SEQUENCE</scope>
    <source>
        <strain evidence="1">CGMCC 4.7299</strain>
    </source>
</reference>
<dbReference type="RefSeq" id="WP_189077138.1">
    <property type="nucleotide sequence ID" value="NZ_BMMX01000001.1"/>
</dbReference>
<evidence type="ECO:0000313" key="2">
    <source>
        <dbReference type="Proteomes" id="UP000656042"/>
    </source>
</evidence>
<protein>
    <submittedName>
        <fullName evidence="1">Uncharacterized protein</fullName>
    </submittedName>
</protein>
<reference evidence="1" key="1">
    <citation type="journal article" date="2014" name="Int. J. Syst. Evol. Microbiol.">
        <title>Complete genome sequence of Corynebacterium casei LMG S-19264T (=DSM 44701T), isolated from a smear-ripened cheese.</title>
        <authorList>
            <consortium name="US DOE Joint Genome Institute (JGI-PGF)"/>
            <person name="Walter F."/>
            <person name="Albersmeier A."/>
            <person name="Kalinowski J."/>
            <person name="Ruckert C."/>
        </authorList>
    </citation>
    <scope>NUCLEOTIDE SEQUENCE</scope>
    <source>
        <strain evidence="1">CGMCC 4.7299</strain>
    </source>
</reference>
<accession>A0A8J3BUZ0</accession>
<name>A0A8J3BUZ0_9ACTN</name>
<organism evidence="1 2">
    <name type="scientific">Mangrovihabitans endophyticus</name>
    <dbReference type="NCBI Taxonomy" id="1751298"/>
    <lineage>
        <taxon>Bacteria</taxon>
        <taxon>Bacillati</taxon>
        <taxon>Actinomycetota</taxon>
        <taxon>Actinomycetes</taxon>
        <taxon>Micromonosporales</taxon>
        <taxon>Micromonosporaceae</taxon>
        <taxon>Mangrovihabitans</taxon>
    </lineage>
</organism>
<proteinExistence type="predicted"/>
<comment type="caution">
    <text evidence="1">The sequence shown here is derived from an EMBL/GenBank/DDBJ whole genome shotgun (WGS) entry which is preliminary data.</text>
</comment>
<dbReference type="AlphaFoldDB" id="A0A8J3BUZ0"/>
<keyword evidence="2" id="KW-1185">Reference proteome</keyword>